<comment type="caution">
    <text evidence="1">The sequence shown here is derived from an EMBL/GenBank/DDBJ whole genome shotgun (WGS) entry which is preliminary data.</text>
</comment>
<evidence type="ECO:0000313" key="1">
    <source>
        <dbReference type="EMBL" id="MDN4167084.1"/>
    </source>
</evidence>
<sequence>MNKQKVRRAIALFLLLVLVNDILFPTVAYALTSGKLQPDYGGYEEPNATDMVNLLTGDFSYTLPLIDIPGPHGSYSFPLAYHAGVSPEQEASWVGLGWSLTVGSITRTQMGVYDDARGDEEEVYAKNEGIRGWNMNLLWRGEFGWNSMDGHYGAFNLDKMGFLQFEYGGGDFKAGVIGVYAGSNGVSVDPNKVMSDVMIIANAINTGGSSLVGDIIAKAASNGVAAATGAYKRDFTNMMVSSDFLQFQSKHNEKLLGALKEYSYWLDNSRIEKGYGALYLHDLPAQFVSDPTFNFTLNGVYEPLNIKPTVPNELVNSTSTSMGVASDFIYESEGYASSYATSTNAFSVGNDYYSVTGQGVSGSISPYRLESGFASSNRALRQGHLRFLLSNFKQYSNSSYNGKVQFKYENSKSNNYFYNLGSANSVKNNTDFFNGLNLFNTTSNSFSVAYNDYSLTGNGGYVKSNDNYFNNFKLAQNYHIEWYTNLDISSGDAPGFVEYAHGVNRDFILGEYRQIPSSDLTLSDGLLINAKYADQFQVGDNVRLKFYCSNGTTSFRDVSISSLGLHNGYTRVYFNNSSLPLGCSLDKIELLTQKHYLDPYRIGGYSITRPDGMTFHYALPIYNYGNVTRIEEVANLNNYSTMTNGEPFASAWLLTSVTGSDYIDTNNDGIANEGDWGMWTNFEYGKWSDSFKYREPFTGFRHSSDGESRYFTEGYRQQFYLNRVYTETHSAVFIKSQRLDAYGSNAAGNGMGLSSLKLNHIVLLSNETFSNFYRESGSDNINYFISGQCWQNAGQNGTLVTNVLNQSLNGVDFTHDYTLAQQTPNSSASNKGRLTLASINFRGNGFRSYMPSYRFAYNFNPQYGEYKYDNWGLYNSQGTSAENSHDVSTNPIDGSAWSLTSIISPTGGEIAIEYERDNYTSVSNVAYPFSTNPTPIDLNTTYSDLLSDRVLISNPSSQFQVGDTVLLDYTYEYSCIDPRTGLIDGVGYSNVSIASTIQSIVNSYVVFDRDIWMPNLTNCNDVDSYAFDGGTIRKKKTMLAGGLRVKTLKTTYGSESSKLEYRYTKDSSPTGYSSGVLSIAPKYYRRLHHIATLGENSLYKQIDNLSDYPQTPVLYGEVTLLSYTSKTSTSPVGKKKYSFITPDLDLMVKDYSLASNTQHLSPSLKVLSFDKRFDYFTSQIGSVKRIREYNPTGNVLLNTTTFNYTNELSTDQGLYTEALYLAEKVPSGSANYYRLGRSSKRNYATFLSSVEIVDKNGLMRTTTNNSFDFISGTENSVTTVREDGSKLLTEIVPAYSIYSNLGFKSHNISNKNMLSAVYSQKVSVLNAGGSVLGVKDASVTTWGNTQLYRTEANGTYLEFTKATSWLPNKTYVWIDDVNQINSLGYSTSFESFSTTNAKWFTAGNVNVRNKYQYPLETTDAMNNYQSSRFDLRQQHMILTATDARLDEVAYTGFENDVYLSGVGNEGYTDCNIKVSNVSNLYIGTSETDVNILSGMSSVRLNQSGQSVTYSIRNVDRASLVKDFVLHVWVKTAQVNLVNLFYKVNTQANVYDKTSVLTSGPWTLLELKVPLSTISNVSTIVFGLERNSSSAGTYAYVDDFKVQPVNAQAISLVYNTKGVVTHMFDANHLYVRTAYDVIGRPFATYKQVVGEANKERKITQSSQGYKTN</sequence>
<evidence type="ECO:0000313" key="2">
    <source>
        <dbReference type="Proteomes" id="UP001168552"/>
    </source>
</evidence>
<dbReference type="EMBL" id="JAUHJS010000012">
    <property type="protein sequence ID" value="MDN4167084.1"/>
    <property type="molecule type" value="Genomic_DNA"/>
</dbReference>
<proteinExistence type="predicted"/>
<keyword evidence="2" id="KW-1185">Reference proteome</keyword>
<gene>
    <name evidence="1" type="ORF">QWY31_16355</name>
</gene>
<dbReference type="RefSeq" id="WP_320005621.1">
    <property type="nucleotide sequence ID" value="NZ_JAUHJS010000012.1"/>
</dbReference>
<dbReference type="Proteomes" id="UP001168552">
    <property type="component" value="Unassembled WGS sequence"/>
</dbReference>
<organism evidence="1 2">
    <name type="scientific">Shiella aurantiaca</name>
    <dbReference type="NCBI Taxonomy" id="3058365"/>
    <lineage>
        <taxon>Bacteria</taxon>
        <taxon>Pseudomonadati</taxon>
        <taxon>Bacteroidota</taxon>
        <taxon>Cytophagia</taxon>
        <taxon>Cytophagales</taxon>
        <taxon>Shiellaceae</taxon>
        <taxon>Shiella</taxon>
    </lineage>
</organism>
<reference evidence="1" key="1">
    <citation type="submission" date="2023-06" db="EMBL/GenBank/DDBJ databases">
        <title>Cytophagales bacterium Strain LB-30, isolated from soil.</title>
        <authorList>
            <person name="Liu B."/>
        </authorList>
    </citation>
    <scope>NUCLEOTIDE SEQUENCE</scope>
    <source>
        <strain evidence="1">LB-30</strain>
    </source>
</reference>
<protein>
    <submittedName>
        <fullName evidence="1">Uncharacterized protein</fullName>
    </submittedName>
</protein>
<accession>A0ABT8FA01</accession>
<name>A0ABT8FA01_9BACT</name>